<comment type="catalytic activity">
    <reaction evidence="10">
        <text>a purine 2'-deoxy-D-ribonucleoside + phosphate = a purine nucleobase + 2-deoxy-alpha-D-ribose 1-phosphate</text>
        <dbReference type="Rhea" id="RHEA:36431"/>
        <dbReference type="ChEBI" id="CHEBI:26386"/>
        <dbReference type="ChEBI" id="CHEBI:43474"/>
        <dbReference type="ChEBI" id="CHEBI:57259"/>
        <dbReference type="ChEBI" id="CHEBI:142361"/>
        <dbReference type="EC" id="2.4.2.1"/>
    </reaction>
</comment>
<dbReference type="UniPathway" id="UPA00606"/>
<feature type="binding site" evidence="12">
    <location>
        <position position="70"/>
    </location>
    <ligand>
        <name>phosphate</name>
        <dbReference type="ChEBI" id="CHEBI:43474"/>
    </ligand>
</feature>
<evidence type="ECO:0000256" key="6">
    <source>
        <dbReference type="ARBA" id="ARBA00013834"/>
    </source>
</evidence>
<evidence type="ECO:0000256" key="8">
    <source>
        <dbReference type="ARBA" id="ARBA00022679"/>
    </source>
</evidence>
<dbReference type="GO" id="GO:0005737">
    <property type="term" value="C:cytoplasm"/>
    <property type="evidence" value="ECO:0007669"/>
    <property type="project" value="TreeGrafter"/>
</dbReference>
<dbReference type="NCBIfam" id="TIGR01698">
    <property type="entry name" value="PUNP"/>
    <property type="match status" value="1"/>
</dbReference>
<protein>
    <recommendedName>
        <fullName evidence="6 11">Purine nucleoside phosphorylase</fullName>
        <ecNumber evidence="5 11">2.4.2.1</ecNumber>
    </recommendedName>
    <alternativeName>
        <fullName evidence="9 11">Inosine-guanosine phosphorylase</fullName>
    </alternativeName>
</protein>
<comment type="subunit">
    <text evidence="4">Homotrimer.</text>
</comment>
<evidence type="ECO:0000256" key="11">
    <source>
        <dbReference type="PIRNR" id="PIRNR000477"/>
    </source>
</evidence>
<evidence type="ECO:0000313" key="14">
    <source>
        <dbReference type="EMBL" id="MBB3021940.1"/>
    </source>
</evidence>
<keyword evidence="15" id="KW-1185">Reference proteome</keyword>
<dbReference type="InterPro" id="IPR035994">
    <property type="entry name" value="Nucleoside_phosphorylase_sf"/>
</dbReference>
<dbReference type="Pfam" id="PF01048">
    <property type="entry name" value="PNP_UDP_1"/>
    <property type="match status" value="1"/>
</dbReference>
<proteinExistence type="inferred from homology"/>
<gene>
    <name evidence="14" type="ORF">FHX50_000188</name>
</gene>
<evidence type="ECO:0000256" key="4">
    <source>
        <dbReference type="ARBA" id="ARBA00011233"/>
    </source>
</evidence>
<dbReference type="NCBIfam" id="NF006054">
    <property type="entry name" value="PRK08202.1"/>
    <property type="match status" value="1"/>
</dbReference>
<evidence type="ECO:0000256" key="10">
    <source>
        <dbReference type="ARBA" id="ARBA00048556"/>
    </source>
</evidence>
<evidence type="ECO:0000313" key="15">
    <source>
        <dbReference type="Proteomes" id="UP000568050"/>
    </source>
</evidence>
<dbReference type="InterPro" id="IPR011268">
    <property type="entry name" value="Purine_phosphorylase"/>
</dbReference>
<comment type="caution">
    <text evidence="14">The sequence shown here is derived from an EMBL/GenBank/DDBJ whole genome shotgun (WGS) entry which is preliminary data.</text>
</comment>
<dbReference type="NCBIfam" id="TIGR01697">
    <property type="entry name" value="PNPH-PUNA-XAPA"/>
    <property type="match status" value="1"/>
</dbReference>
<evidence type="ECO:0000259" key="13">
    <source>
        <dbReference type="Pfam" id="PF01048"/>
    </source>
</evidence>
<sequence length="284" mass="29528">MTNTHDTAQPYRDADAAAAAIRSASGLERIDLSLTLGSGWSGAADLIGDEVWSAPAHSIPGFSRPAVDGHTGMLRAIRVTGTDAIALVLGARTHLYEGRGVPAVVHGVRTAAALGARTAILTNGCGGLNRDWRPGTAVLIRDHINFSGATPLVGATFLDQTEAYSQRLRSLAHRIDPSLPEGVYMQFHGPTYETPAEVRMAGVVGADLVGMSTVLETIAAREAGMEVLGMSLVTNLAAGISPEPLSHQEVIEAGRAAAPRLADLLSKITVGIAEAGPTTEERTA</sequence>
<keyword evidence="8 11" id="KW-0808">Transferase</keyword>
<feature type="binding site" evidence="12">
    <location>
        <position position="235"/>
    </location>
    <ligand>
        <name>a purine D-ribonucleoside</name>
        <dbReference type="ChEBI" id="CHEBI:142355"/>
    </ligand>
</feature>
<evidence type="ECO:0000256" key="2">
    <source>
        <dbReference type="ARBA" id="ARBA00005058"/>
    </source>
</evidence>
<dbReference type="InterPro" id="IPR000845">
    <property type="entry name" value="Nucleoside_phosphorylase_d"/>
</dbReference>
<feature type="binding site" evidence="12">
    <location>
        <position position="212"/>
    </location>
    <ligand>
        <name>phosphate</name>
        <dbReference type="ChEBI" id="CHEBI:43474"/>
    </ligand>
</feature>
<dbReference type="PANTHER" id="PTHR11904">
    <property type="entry name" value="METHYLTHIOADENOSINE/PURINE NUCLEOSIDE PHOSPHORYLASE"/>
    <property type="match status" value="1"/>
</dbReference>
<dbReference type="CDD" id="cd09009">
    <property type="entry name" value="PNP-EcPNPII_like"/>
    <property type="match status" value="1"/>
</dbReference>
<feature type="domain" description="Nucleoside phosphorylase" evidence="13">
    <location>
        <begin position="37"/>
        <end position="268"/>
    </location>
</feature>
<comment type="function">
    <text evidence="1">The purine nucleoside phosphorylases catalyze the phosphorolytic breakdown of the N-glycosidic bond in the beta-(deoxy)ribonucleoside molecules, with the formation of the corresponding free purine bases and pentose-1-phosphate. Cleaves guanosine, inosine, 2'-deoxyguanosine and 2'-deoxyinosine.</text>
</comment>
<keyword evidence="7 11" id="KW-0328">Glycosyltransferase</keyword>
<dbReference type="AlphaFoldDB" id="A0A839QT61"/>
<dbReference type="PANTHER" id="PTHR11904:SF9">
    <property type="entry name" value="PURINE NUCLEOSIDE PHOSPHORYLASE-RELATED"/>
    <property type="match status" value="1"/>
</dbReference>
<dbReference type="PIRSF" id="PIRSF000477">
    <property type="entry name" value="PurNPase"/>
    <property type="match status" value="1"/>
</dbReference>
<dbReference type="Proteomes" id="UP000568050">
    <property type="component" value="Unassembled WGS sequence"/>
</dbReference>
<dbReference type="InterPro" id="IPR011269">
    <property type="entry name" value="PUNP"/>
</dbReference>
<evidence type="ECO:0000256" key="12">
    <source>
        <dbReference type="PIRSR" id="PIRSR000477-2"/>
    </source>
</evidence>
<organism evidence="14 15">
    <name type="scientific">Helcobacillus massiliensis</name>
    <dbReference type="NCBI Taxonomy" id="521392"/>
    <lineage>
        <taxon>Bacteria</taxon>
        <taxon>Bacillati</taxon>
        <taxon>Actinomycetota</taxon>
        <taxon>Actinomycetes</taxon>
        <taxon>Micrococcales</taxon>
        <taxon>Dermabacteraceae</taxon>
        <taxon>Helcobacillus</taxon>
    </lineage>
</organism>
<feature type="binding site" evidence="12">
    <location>
        <position position="38"/>
    </location>
    <ligand>
        <name>phosphate</name>
        <dbReference type="ChEBI" id="CHEBI:43474"/>
    </ligand>
</feature>
<evidence type="ECO:0000256" key="5">
    <source>
        <dbReference type="ARBA" id="ARBA00011886"/>
    </source>
</evidence>
<feature type="binding site" evidence="12">
    <location>
        <position position="124"/>
    </location>
    <ligand>
        <name>phosphate</name>
        <dbReference type="ChEBI" id="CHEBI:43474"/>
    </ligand>
</feature>
<dbReference type="RefSeq" id="WP_183373608.1">
    <property type="nucleotide sequence ID" value="NZ_CBCSFZ010000003.1"/>
</dbReference>
<reference evidence="14 15" key="1">
    <citation type="submission" date="2020-08" db="EMBL/GenBank/DDBJ databases">
        <title>Sequencing the genomes of 1000 actinobacteria strains.</title>
        <authorList>
            <person name="Klenk H.-P."/>
        </authorList>
    </citation>
    <scope>NUCLEOTIDE SEQUENCE [LARGE SCALE GENOMIC DNA]</scope>
    <source>
        <strain evidence="14 15">DSM 23040</strain>
    </source>
</reference>
<feature type="binding site" evidence="12">
    <location>
        <begin position="92"/>
        <end position="94"/>
    </location>
    <ligand>
        <name>phosphate</name>
        <dbReference type="ChEBI" id="CHEBI:43474"/>
    </ligand>
</feature>
<comment type="pathway">
    <text evidence="2 11">Purine metabolism; purine nucleoside salvage.</text>
</comment>
<comment type="similarity">
    <text evidence="3 11">Belongs to the PNP/MTAP phosphorylase family.</text>
</comment>
<name>A0A839QT61_9MICO</name>
<evidence type="ECO:0000256" key="3">
    <source>
        <dbReference type="ARBA" id="ARBA00006751"/>
    </source>
</evidence>
<evidence type="ECO:0000256" key="7">
    <source>
        <dbReference type="ARBA" id="ARBA00022676"/>
    </source>
</evidence>
<feature type="binding site" evidence="12">
    <location>
        <position position="193"/>
    </location>
    <ligand>
        <name>a purine D-ribonucleoside</name>
        <dbReference type="ChEBI" id="CHEBI:142355"/>
    </ligand>
</feature>
<dbReference type="Gene3D" id="3.40.50.1580">
    <property type="entry name" value="Nucleoside phosphorylase domain"/>
    <property type="match status" value="1"/>
</dbReference>
<dbReference type="EC" id="2.4.2.1" evidence="5 11"/>
<dbReference type="EMBL" id="JACHWP010000001">
    <property type="protein sequence ID" value="MBB3021940.1"/>
    <property type="molecule type" value="Genomic_DNA"/>
</dbReference>
<accession>A0A839QT61</accession>
<dbReference type="GO" id="GO:0004731">
    <property type="term" value="F:purine-nucleoside phosphorylase activity"/>
    <property type="evidence" value="ECO:0007669"/>
    <property type="project" value="UniProtKB-UniRule"/>
</dbReference>
<evidence type="ECO:0000256" key="9">
    <source>
        <dbReference type="ARBA" id="ARBA00031036"/>
    </source>
</evidence>
<evidence type="ECO:0000256" key="1">
    <source>
        <dbReference type="ARBA" id="ARBA00002678"/>
    </source>
</evidence>
<dbReference type="GO" id="GO:0009116">
    <property type="term" value="P:nucleoside metabolic process"/>
    <property type="evidence" value="ECO:0007669"/>
    <property type="project" value="UniProtKB-UniRule"/>
</dbReference>
<dbReference type="SUPFAM" id="SSF53167">
    <property type="entry name" value="Purine and uridine phosphorylases"/>
    <property type="match status" value="1"/>
</dbReference>